<reference evidence="1 2" key="1">
    <citation type="submission" date="2014-04" db="EMBL/GenBank/DDBJ databases">
        <authorList>
            <consortium name="DOE Joint Genome Institute"/>
            <person name="Kuo A."/>
            <person name="Ruytinx J."/>
            <person name="Rineau F."/>
            <person name="Colpaert J."/>
            <person name="Kohler A."/>
            <person name="Nagy L.G."/>
            <person name="Floudas D."/>
            <person name="Copeland A."/>
            <person name="Barry K.W."/>
            <person name="Cichocki N."/>
            <person name="Veneault-Fourrey C."/>
            <person name="LaButti K."/>
            <person name="Lindquist E.A."/>
            <person name="Lipzen A."/>
            <person name="Lundell T."/>
            <person name="Morin E."/>
            <person name="Murat C."/>
            <person name="Sun H."/>
            <person name="Tunlid A."/>
            <person name="Henrissat B."/>
            <person name="Grigoriev I.V."/>
            <person name="Hibbett D.S."/>
            <person name="Martin F."/>
            <person name="Nordberg H.P."/>
            <person name="Cantor M.N."/>
            <person name="Hua S.X."/>
        </authorList>
    </citation>
    <scope>NUCLEOTIDE SEQUENCE [LARGE SCALE GENOMIC DNA]</scope>
    <source>
        <strain evidence="1 2">UH-Slu-Lm8-n1</strain>
    </source>
</reference>
<feature type="non-terminal residue" evidence="1">
    <location>
        <position position="51"/>
    </location>
</feature>
<dbReference type="InParanoid" id="A0A0C9ZIY1"/>
<sequence>MRLWPSAEFFVMRRLGDYFFSLTQVVNQCKIELSLRLIRKKKGSGVPQTPD</sequence>
<name>A0A0C9ZIY1_9AGAM</name>
<reference evidence="2" key="2">
    <citation type="submission" date="2015-01" db="EMBL/GenBank/DDBJ databases">
        <title>Evolutionary Origins and Diversification of the Mycorrhizal Mutualists.</title>
        <authorList>
            <consortium name="DOE Joint Genome Institute"/>
            <consortium name="Mycorrhizal Genomics Consortium"/>
            <person name="Kohler A."/>
            <person name="Kuo A."/>
            <person name="Nagy L.G."/>
            <person name="Floudas D."/>
            <person name="Copeland A."/>
            <person name="Barry K.W."/>
            <person name="Cichocki N."/>
            <person name="Veneault-Fourrey C."/>
            <person name="LaButti K."/>
            <person name="Lindquist E.A."/>
            <person name="Lipzen A."/>
            <person name="Lundell T."/>
            <person name="Morin E."/>
            <person name="Murat C."/>
            <person name="Riley R."/>
            <person name="Ohm R."/>
            <person name="Sun H."/>
            <person name="Tunlid A."/>
            <person name="Henrissat B."/>
            <person name="Grigoriev I.V."/>
            <person name="Hibbett D.S."/>
            <person name="Martin F."/>
        </authorList>
    </citation>
    <scope>NUCLEOTIDE SEQUENCE [LARGE SCALE GENOMIC DNA]</scope>
    <source>
        <strain evidence="2">UH-Slu-Lm8-n1</strain>
    </source>
</reference>
<accession>A0A0C9ZIY1</accession>
<keyword evidence="2" id="KW-1185">Reference proteome</keyword>
<dbReference type="EMBL" id="KN835455">
    <property type="protein sequence ID" value="KIK37380.1"/>
    <property type="molecule type" value="Genomic_DNA"/>
</dbReference>
<dbReference type="Proteomes" id="UP000054485">
    <property type="component" value="Unassembled WGS sequence"/>
</dbReference>
<evidence type="ECO:0000313" key="1">
    <source>
        <dbReference type="EMBL" id="KIK37380.1"/>
    </source>
</evidence>
<gene>
    <name evidence="1" type="ORF">CY34DRAFT_810396</name>
</gene>
<dbReference type="AlphaFoldDB" id="A0A0C9ZIY1"/>
<organism evidence="1 2">
    <name type="scientific">Suillus luteus UH-Slu-Lm8-n1</name>
    <dbReference type="NCBI Taxonomy" id="930992"/>
    <lineage>
        <taxon>Eukaryota</taxon>
        <taxon>Fungi</taxon>
        <taxon>Dikarya</taxon>
        <taxon>Basidiomycota</taxon>
        <taxon>Agaricomycotina</taxon>
        <taxon>Agaricomycetes</taxon>
        <taxon>Agaricomycetidae</taxon>
        <taxon>Boletales</taxon>
        <taxon>Suillineae</taxon>
        <taxon>Suillaceae</taxon>
        <taxon>Suillus</taxon>
    </lineage>
</organism>
<dbReference type="HOGENOM" id="CLU_3112235_0_0_1"/>
<evidence type="ECO:0000313" key="2">
    <source>
        <dbReference type="Proteomes" id="UP000054485"/>
    </source>
</evidence>
<proteinExistence type="predicted"/>
<protein>
    <submittedName>
        <fullName evidence="1">Uncharacterized protein</fullName>
    </submittedName>
</protein>